<evidence type="ECO:0000313" key="3">
    <source>
        <dbReference type="EMBL" id="PEH89483.1"/>
    </source>
</evidence>
<feature type="chain" id="PRO_5012021096" evidence="2">
    <location>
        <begin position="25"/>
        <end position="108"/>
    </location>
</feature>
<feature type="region of interest" description="Disordered" evidence="1">
    <location>
        <begin position="25"/>
        <end position="50"/>
    </location>
</feature>
<protein>
    <submittedName>
        <fullName evidence="3">Uncharacterized protein</fullName>
    </submittedName>
</protein>
<feature type="signal peptide" evidence="2">
    <location>
        <begin position="1"/>
        <end position="24"/>
    </location>
</feature>
<organism evidence="3 4">
    <name type="scientific">Comamonas terrigena</name>
    <dbReference type="NCBI Taxonomy" id="32013"/>
    <lineage>
        <taxon>Bacteria</taxon>
        <taxon>Pseudomonadati</taxon>
        <taxon>Pseudomonadota</taxon>
        <taxon>Betaproteobacteria</taxon>
        <taxon>Burkholderiales</taxon>
        <taxon>Comamonadaceae</taxon>
        <taxon>Comamonas</taxon>
    </lineage>
</organism>
<name>A0A2A7UW46_COMTR</name>
<dbReference type="STRING" id="1219032.GCA_001515545_00058"/>
<dbReference type="OrthoDB" id="8913550at2"/>
<dbReference type="Proteomes" id="UP000220246">
    <property type="component" value="Unassembled WGS sequence"/>
</dbReference>
<keyword evidence="2" id="KW-0732">Signal</keyword>
<accession>A0A2A7UW46</accession>
<dbReference type="EMBL" id="PDEA01000001">
    <property type="protein sequence ID" value="PEH89483.1"/>
    <property type="molecule type" value="Genomic_DNA"/>
</dbReference>
<evidence type="ECO:0000256" key="1">
    <source>
        <dbReference type="SAM" id="MobiDB-lite"/>
    </source>
</evidence>
<dbReference type="RefSeq" id="WP_066532006.1">
    <property type="nucleotide sequence ID" value="NZ_DALZSI010000001.1"/>
</dbReference>
<evidence type="ECO:0000256" key="2">
    <source>
        <dbReference type="SAM" id="SignalP"/>
    </source>
</evidence>
<gene>
    <name evidence="3" type="ORF">CRM82_13525</name>
</gene>
<keyword evidence="4" id="KW-1185">Reference proteome</keyword>
<proteinExistence type="predicted"/>
<dbReference type="AlphaFoldDB" id="A0A2A7UW46"/>
<sequence length="108" mass="11451">MQFRLLACAAVFSLIGTVAVGVQAQPTARTPQPVPVTAEAAPKPTTGQPVLDAHTREDIERHQSMARAHAQAAQCLEAGKGEDQCQKQLQLACKGLALGKNCGMRHSH</sequence>
<comment type="caution">
    <text evidence="3">The sequence shown here is derived from an EMBL/GenBank/DDBJ whole genome shotgun (WGS) entry which is preliminary data.</text>
</comment>
<reference evidence="4" key="1">
    <citation type="submission" date="2017-09" db="EMBL/GenBank/DDBJ databases">
        <title>FDA dAtabase for Regulatory Grade micrObial Sequences (FDA-ARGOS): Supporting development and validation of Infectious Disease Dx tests.</title>
        <authorList>
            <person name="Minogue T."/>
            <person name="Wolcott M."/>
            <person name="Wasieloski L."/>
            <person name="Aguilar W."/>
            <person name="Moore D."/>
            <person name="Tallon L."/>
            <person name="Sadzewicz L."/>
            <person name="Ott S."/>
            <person name="Zhao X."/>
            <person name="Nagaraj S."/>
            <person name="Vavikolanu K."/>
            <person name="Aluvathingal J."/>
            <person name="Nadendla S."/>
            <person name="Sichtig H."/>
        </authorList>
    </citation>
    <scope>NUCLEOTIDE SEQUENCE [LARGE SCALE GENOMIC DNA]</scope>
    <source>
        <strain evidence="4">FDAARGOS_394</strain>
    </source>
</reference>
<evidence type="ECO:0000313" key="4">
    <source>
        <dbReference type="Proteomes" id="UP000220246"/>
    </source>
</evidence>